<keyword evidence="3" id="KW-1185">Reference proteome</keyword>
<proteinExistence type="predicted"/>
<feature type="transmembrane region" description="Helical" evidence="1">
    <location>
        <begin position="544"/>
        <end position="561"/>
    </location>
</feature>
<feature type="transmembrane region" description="Helical" evidence="1">
    <location>
        <begin position="82"/>
        <end position="104"/>
    </location>
</feature>
<feature type="transmembrane region" description="Helical" evidence="1">
    <location>
        <begin position="344"/>
        <end position="366"/>
    </location>
</feature>
<dbReference type="InterPro" id="IPR045122">
    <property type="entry name" value="Csc1-like"/>
</dbReference>
<reference evidence="2 3" key="1">
    <citation type="submission" date="2024-07" db="EMBL/GenBank/DDBJ databases">
        <authorList>
            <person name="Akdeniz Z."/>
        </authorList>
    </citation>
    <scope>NUCLEOTIDE SEQUENCE [LARGE SCALE GENOMIC DNA]</scope>
</reference>
<feature type="transmembrane region" description="Helical" evidence="1">
    <location>
        <begin position="567"/>
        <end position="593"/>
    </location>
</feature>
<sequence>MKSAITSKNVFDFRSWSFFTPYQKLCDRFGYDVMSYSTLCLNLIFLYSIYAVGSAGLFVSYYLNDKKPQVAFQNNLNSFFSLIPQTFIRGFIWTALLFITVIWIRFFHYQNKLYLYDINKKHKIEDTSVVIMNIPSHVNDVKLRQAVSRLGKDGQIQQLIRIEKPRSLSLRKKLYNIQQEFYDSLTEFGDLSNSGFCFGCFRVFGLRAMLQGMGYYRDNDYYNRQIDKIKKQIKKSDMHPKAQFDAAILTLDSYNAAQQVIKRINGWFGGKVDGYRVHAKPAPAPDDIQYQNLEYPGIKYFLKQLLTFFIILLTSVLLFTLTCLARYYSKALSYDTETYSDENVVYYSIFALSLAFDLILRPILYWATGFERHISYTSRERAWMMKLYIYSLLSKLTLFYSRTIMNYKQIRSLLFIFGFSTDWRTQYNSGGQDAVSFIWTVVFGYNFLDAFEFAFYWLVLRCVARTNADKVKAYKSLEERYASKYVCVLVVFTFVLSFGHVIPEICYEILAYFPIQYFVNRWVLLRVSSPPTKTTVIMTTCEHYLYFAVVFAGLSLTQSYYQIGQGFYWLVVLMPCLIVFILVVNAGAFDWLIVKVDKKFELPIMSTKTDLKMRKQSEKLMGDSIKEEYQVFKQLVSDNQLADAQKNVQQKQIINVAYQVDNDNSTLE</sequence>
<gene>
    <name evidence="2" type="ORF">HINF_LOCUS6661</name>
</gene>
<feature type="transmembrane region" description="Helical" evidence="1">
    <location>
        <begin position="305"/>
        <end position="328"/>
    </location>
</feature>
<dbReference type="PANTHER" id="PTHR13018">
    <property type="entry name" value="PROBABLE MEMBRANE PROTEIN DUF221-RELATED"/>
    <property type="match status" value="1"/>
</dbReference>
<dbReference type="Proteomes" id="UP001642409">
    <property type="component" value="Unassembled WGS sequence"/>
</dbReference>
<feature type="transmembrane region" description="Helical" evidence="1">
    <location>
        <begin position="39"/>
        <end position="62"/>
    </location>
</feature>
<evidence type="ECO:0000313" key="3">
    <source>
        <dbReference type="Proteomes" id="UP001642409"/>
    </source>
</evidence>
<feature type="transmembrane region" description="Helical" evidence="1">
    <location>
        <begin position="481"/>
        <end position="499"/>
    </location>
</feature>
<organism evidence="2 3">
    <name type="scientific">Hexamita inflata</name>
    <dbReference type="NCBI Taxonomy" id="28002"/>
    <lineage>
        <taxon>Eukaryota</taxon>
        <taxon>Metamonada</taxon>
        <taxon>Diplomonadida</taxon>
        <taxon>Hexamitidae</taxon>
        <taxon>Hexamitinae</taxon>
        <taxon>Hexamita</taxon>
    </lineage>
</organism>
<feature type="transmembrane region" description="Helical" evidence="1">
    <location>
        <begin position="437"/>
        <end position="460"/>
    </location>
</feature>
<evidence type="ECO:0000313" key="2">
    <source>
        <dbReference type="EMBL" id="CAL5981449.1"/>
    </source>
</evidence>
<feature type="transmembrane region" description="Helical" evidence="1">
    <location>
        <begin position="505"/>
        <end position="524"/>
    </location>
</feature>
<feature type="transmembrane region" description="Helical" evidence="1">
    <location>
        <begin position="387"/>
        <end position="405"/>
    </location>
</feature>
<keyword evidence="1" id="KW-1133">Transmembrane helix</keyword>
<name>A0ABP1GZH9_9EUKA</name>
<keyword evidence="1" id="KW-0812">Transmembrane</keyword>
<dbReference type="EMBL" id="CAXDID020000013">
    <property type="protein sequence ID" value="CAL5981449.1"/>
    <property type="molecule type" value="Genomic_DNA"/>
</dbReference>
<protein>
    <submittedName>
        <fullName evidence="2">Transmembrane_domain-containing protein</fullName>
    </submittedName>
</protein>
<keyword evidence="1" id="KW-0472">Membrane</keyword>
<accession>A0ABP1GZH9</accession>
<evidence type="ECO:0000256" key="1">
    <source>
        <dbReference type="SAM" id="Phobius"/>
    </source>
</evidence>
<comment type="caution">
    <text evidence="2">The sequence shown here is derived from an EMBL/GenBank/DDBJ whole genome shotgun (WGS) entry which is preliminary data.</text>
</comment>
<dbReference type="PANTHER" id="PTHR13018:SF135">
    <property type="entry name" value="CSC1_OSCA1-LIKE 7TM REGION DOMAIN-CONTAINING PROTEIN"/>
    <property type="match status" value="1"/>
</dbReference>